<keyword evidence="1" id="KW-0812">Transmembrane</keyword>
<dbReference type="RefSeq" id="WP_090218604.1">
    <property type="nucleotide sequence ID" value="NZ_CANMPF010000006.1"/>
</dbReference>
<keyword evidence="1" id="KW-0472">Membrane</keyword>
<organism evidence="2 3">
    <name type="scientific">Epibacterium ulvae</name>
    <dbReference type="NCBI Taxonomy" id="1156985"/>
    <lineage>
        <taxon>Bacteria</taxon>
        <taxon>Pseudomonadati</taxon>
        <taxon>Pseudomonadota</taxon>
        <taxon>Alphaproteobacteria</taxon>
        <taxon>Rhodobacterales</taxon>
        <taxon>Roseobacteraceae</taxon>
        <taxon>Epibacterium</taxon>
    </lineage>
</organism>
<keyword evidence="1" id="KW-1133">Transmembrane helix</keyword>
<dbReference type="Proteomes" id="UP000198767">
    <property type="component" value="Unassembled WGS sequence"/>
</dbReference>
<dbReference type="EMBL" id="FMWG01000005">
    <property type="protein sequence ID" value="SCZ64407.1"/>
    <property type="molecule type" value="Genomic_DNA"/>
</dbReference>
<reference evidence="2 3" key="1">
    <citation type="submission" date="2016-10" db="EMBL/GenBank/DDBJ databases">
        <authorList>
            <person name="de Groot N.N."/>
        </authorList>
    </citation>
    <scope>NUCLEOTIDE SEQUENCE [LARGE SCALE GENOMIC DNA]</scope>
    <source>
        <strain evidence="2 3">U95</strain>
    </source>
</reference>
<dbReference type="AlphaFoldDB" id="A0A1G5QRL5"/>
<evidence type="ECO:0000256" key="1">
    <source>
        <dbReference type="SAM" id="Phobius"/>
    </source>
</evidence>
<accession>A0A1G5QRL5</accession>
<sequence>MFRFITQKIKTLRSKDDGNVTVEFVIYAPLLFFIFMMVYTFYDAFRQESINLKAAYTVSDLLSRETREVNDDYIDSMFGIANLMVRQNSNLSMRITLVRYDEASDQFYIDWSRQRGNAYLERTDGNTGEFTDINEVRERLPNMPDQERVILVETIADIVPPFNIGVGQVDITNFVFSRPRFAPIVRFEGIEIPGVPHDDATVFDS</sequence>
<dbReference type="OrthoDB" id="7876207at2"/>
<feature type="transmembrane region" description="Helical" evidence="1">
    <location>
        <begin position="20"/>
        <end position="42"/>
    </location>
</feature>
<protein>
    <submittedName>
        <fullName evidence="2">Flp pilus assembly protein TadG</fullName>
    </submittedName>
</protein>
<name>A0A1G5QRL5_9RHOB</name>
<gene>
    <name evidence="2" type="ORF">SAMN04488118_105237</name>
</gene>
<proteinExistence type="predicted"/>
<evidence type="ECO:0000313" key="3">
    <source>
        <dbReference type="Proteomes" id="UP000198767"/>
    </source>
</evidence>
<keyword evidence="3" id="KW-1185">Reference proteome</keyword>
<dbReference type="STRING" id="1156985.SAMN04488118_105237"/>
<evidence type="ECO:0000313" key="2">
    <source>
        <dbReference type="EMBL" id="SCZ64407.1"/>
    </source>
</evidence>